<dbReference type="Pfam" id="PF08544">
    <property type="entry name" value="GHMP_kinases_C"/>
    <property type="match status" value="1"/>
</dbReference>
<comment type="caution">
    <text evidence="11">The sequence shown here is derived from an EMBL/GenBank/DDBJ whole genome shotgun (WGS) entry which is preliminary data.</text>
</comment>
<dbReference type="InterPro" id="IPR000705">
    <property type="entry name" value="Galactokinase"/>
</dbReference>
<proteinExistence type="inferred from homology"/>
<dbReference type="Pfam" id="PF10509">
    <property type="entry name" value="GalKase_gal_bdg"/>
    <property type="match status" value="1"/>
</dbReference>
<dbReference type="RefSeq" id="WP_387964517.1">
    <property type="nucleotide sequence ID" value="NZ_JBHSGP010000014.1"/>
</dbReference>
<organism evidence="11 12">
    <name type="scientific">Geojedonia litorea</name>
    <dbReference type="NCBI Taxonomy" id="1268269"/>
    <lineage>
        <taxon>Bacteria</taxon>
        <taxon>Pseudomonadati</taxon>
        <taxon>Bacteroidota</taxon>
        <taxon>Flavobacteriia</taxon>
        <taxon>Flavobacteriales</taxon>
        <taxon>Flavobacteriaceae</taxon>
        <taxon>Geojedonia</taxon>
    </lineage>
</organism>
<dbReference type="InterPro" id="IPR019539">
    <property type="entry name" value="GalKase_N"/>
</dbReference>
<dbReference type="Proteomes" id="UP001595953">
    <property type="component" value="Unassembled WGS sequence"/>
</dbReference>
<keyword evidence="12" id="KW-1185">Reference proteome</keyword>
<evidence type="ECO:0000259" key="10">
    <source>
        <dbReference type="Pfam" id="PF10509"/>
    </source>
</evidence>
<evidence type="ECO:0000256" key="3">
    <source>
        <dbReference type="ARBA" id="ARBA00022741"/>
    </source>
</evidence>
<keyword evidence="6" id="KW-0299">Galactose metabolism</keyword>
<evidence type="ECO:0000256" key="4">
    <source>
        <dbReference type="ARBA" id="ARBA00022777"/>
    </source>
</evidence>
<keyword evidence="6" id="KW-0119">Carbohydrate metabolism</keyword>
<dbReference type="PROSITE" id="PS00627">
    <property type="entry name" value="GHMP_KINASES_ATP"/>
    <property type="match status" value="1"/>
</dbReference>
<dbReference type="PANTHER" id="PTHR10457">
    <property type="entry name" value="MEVALONATE KINASE/GALACTOKINASE"/>
    <property type="match status" value="1"/>
</dbReference>
<comment type="similarity">
    <text evidence="1">Belongs to the GHMP kinase family. GalK subfamily.</text>
</comment>
<keyword evidence="4" id="KW-0418">Kinase</keyword>
<feature type="domain" description="GHMP kinase N-terminal" evidence="8">
    <location>
        <begin position="93"/>
        <end position="180"/>
    </location>
</feature>
<evidence type="ECO:0000259" key="9">
    <source>
        <dbReference type="Pfam" id="PF08544"/>
    </source>
</evidence>
<dbReference type="InterPro" id="IPR014721">
    <property type="entry name" value="Ribsml_uS5_D2-typ_fold_subgr"/>
</dbReference>
<dbReference type="Pfam" id="PF00288">
    <property type="entry name" value="GHMP_kinases_N"/>
    <property type="match status" value="1"/>
</dbReference>
<dbReference type="SUPFAM" id="SSF54211">
    <property type="entry name" value="Ribosomal protein S5 domain 2-like"/>
    <property type="match status" value="1"/>
</dbReference>
<gene>
    <name evidence="11" type="primary">galK</name>
    <name evidence="11" type="ORF">ACFO5O_13140</name>
</gene>
<name>A0ABV9N7G0_9FLAO</name>
<keyword evidence="3" id="KW-0547">Nucleotide-binding</keyword>
<evidence type="ECO:0000256" key="7">
    <source>
        <dbReference type="NCBIfam" id="TIGR00131"/>
    </source>
</evidence>
<feature type="domain" description="Galactokinase N-terminal" evidence="10">
    <location>
        <begin position="12"/>
        <end position="59"/>
    </location>
</feature>
<dbReference type="Gene3D" id="3.30.70.890">
    <property type="entry name" value="GHMP kinase, C-terminal domain"/>
    <property type="match status" value="1"/>
</dbReference>
<dbReference type="InterPro" id="IPR036554">
    <property type="entry name" value="GHMP_kinase_C_sf"/>
</dbReference>
<dbReference type="EC" id="2.7.1.6" evidence="7"/>
<evidence type="ECO:0000256" key="1">
    <source>
        <dbReference type="ARBA" id="ARBA00006566"/>
    </source>
</evidence>
<dbReference type="NCBIfam" id="TIGR00131">
    <property type="entry name" value="gal_kin"/>
    <property type="match status" value="1"/>
</dbReference>
<dbReference type="PANTHER" id="PTHR10457:SF7">
    <property type="entry name" value="GALACTOKINASE-RELATED"/>
    <property type="match status" value="1"/>
</dbReference>
<evidence type="ECO:0000313" key="12">
    <source>
        <dbReference type="Proteomes" id="UP001595953"/>
    </source>
</evidence>
<evidence type="ECO:0000313" key="11">
    <source>
        <dbReference type="EMBL" id="MFC4723274.1"/>
    </source>
</evidence>
<dbReference type="InterPro" id="IPR020568">
    <property type="entry name" value="Ribosomal_Su5_D2-typ_SF"/>
</dbReference>
<keyword evidence="5" id="KW-0067">ATP-binding</keyword>
<accession>A0ABV9N7G0</accession>
<dbReference type="InterPro" id="IPR006204">
    <property type="entry name" value="GHMP_kinase_N_dom"/>
</dbReference>
<dbReference type="PROSITE" id="PS00106">
    <property type="entry name" value="GALACTOKINASE"/>
    <property type="match status" value="1"/>
</dbReference>
<dbReference type="EMBL" id="JBHSGP010000014">
    <property type="protein sequence ID" value="MFC4723274.1"/>
    <property type="molecule type" value="Genomic_DNA"/>
</dbReference>
<dbReference type="PRINTS" id="PR00959">
    <property type="entry name" value="MEVGALKINASE"/>
</dbReference>
<evidence type="ECO:0000259" key="8">
    <source>
        <dbReference type="Pfam" id="PF00288"/>
    </source>
</evidence>
<dbReference type="InterPro" id="IPR006203">
    <property type="entry name" value="GHMP_knse_ATP-bd_CS"/>
</dbReference>
<evidence type="ECO:0000256" key="5">
    <source>
        <dbReference type="ARBA" id="ARBA00022840"/>
    </source>
</evidence>
<keyword evidence="2 11" id="KW-0808">Transferase</keyword>
<reference evidence="12" key="1">
    <citation type="journal article" date="2019" name="Int. J. Syst. Evol. Microbiol.">
        <title>The Global Catalogue of Microorganisms (GCM) 10K type strain sequencing project: providing services to taxonomists for standard genome sequencing and annotation.</title>
        <authorList>
            <consortium name="The Broad Institute Genomics Platform"/>
            <consortium name="The Broad Institute Genome Sequencing Center for Infectious Disease"/>
            <person name="Wu L."/>
            <person name="Ma J."/>
        </authorList>
    </citation>
    <scope>NUCLEOTIDE SEQUENCE [LARGE SCALE GENOMIC DNA]</scope>
    <source>
        <strain evidence="12">CCUG 63682</strain>
    </source>
</reference>
<dbReference type="SUPFAM" id="SSF55060">
    <property type="entry name" value="GHMP Kinase, C-terminal domain"/>
    <property type="match status" value="1"/>
</dbReference>
<dbReference type="PIRSF" id="PIRSF000530">
    <property type="entry name" value="Galactokinase"/>
    <property type="match status" value="1"/>
</dbReference>
<feature type="domain" description="GHMP kinase C-terminal" evidence="9">
    <location>
        <begin position="279"/>
        <end position="359"/>
    </location>
</feature>
<evidence type="ECO:0000256" key="2">
    <source>
        <dbReference type="ARBA" id="ARBA00022679"/>
    </source>
</evidence>
<protein>
    <recommendedName>
        <fullName evidence="7">Galactokinase</fullName>
        <ecNumber evidence="7">2.7.1.6</ecNumber>
    </recommendedName>
</protein>
<dbReference type="InterPro" id="IPR006206">
    <property type="entry name" value="Mevalonate/galactokinase"/>
</dbReference>
<dbReference type="InterPro" id="IPR019741">
    <property type="entry name" value="Galactokinase_CS"/>
</dbReference>
<evidence type="ECO:0000256" key="6">
    <source>
        <dbReference type="ARBA" id="ARBA00023144"/>
    </source>
</evidence>
<dbReference type="InterPro" id="IPR013750">
    <property type="entry name" value="GHMP_kinase_C_dom"/>
</dbReference>
<sequence>MNFELIQNIKAAFQLNFNEQPIVVFAPGRINIIGEHTDYNEGFVLPAAIDKGIVAAISKSDTQTCTILALDLNESYQFHIDKVSAIPNGNWRNYIIGVVGEIKKRGLEIAPFNLVFGGDIPNGAGLSSSAALENSVVFGFNELFDLGLTKTEMTLISQQAEHNYVGVRCGIMDQYTSMFGVENHALLLDCRTQEATPVHIDFKSYELLLINTNVSHSLVDAAYNERRQVCEKVASLLQVQALRDATEADLHKIKENLSEADYQKALYIIQENNRVQKAAQLIRENNLEELGELLFAAHSGAQHQFKISCDELDFLVNKAKENPQIIGARMMGGGFGGCTINLIKKDALEQFTRDISRAYLEAFNHHCSFYFVKLSQGTHLI</sequence>
<dbReference type="Gene3D" id="3.30.230.10">
    <property type="match status" value="1"/>
</dbReference>
<dbReference type="PRINTS" id="PR00473">
    <property type="entry name" value="GALCTOKINASE"/>
</dbReference>
<dbReference type="GO" id="GO:0004335">
    <property type="term" value="F:galactokinase activity"/>
    <property type="evidence" value="ECO:0007669"/>
    <property type="project" value="UniProtKB-EC"/>
</dbReference>